<accession>A0A6G0R096</accession>
<sequence length="39" mass="3657">MEEIAAFAAAGGDQTANAASGVDASSSSSYISDGSADSS</sequence>
<gene>
    <name evidence="2" type="ORF">PF008_g20168</name>
</gene>
<name>A0A6G0R096_9STRA</name>
<dbReference type="AlphaFoldDB" id="A0A6G0R096"/>
<organism evidence="2 3">
    <name type="scientific">Phytophthora fragariae</name>
    <dbReference type="NCBI Taxonomy" id="53985"/>
    <lineage>
        <taxon>Eukaryota</taxon>
        <taxon>Sar</taxon>
        <taxon>Stramenopiles</taxon>
        <taxon>Oomycota</taxon>
        <taxon>Peronosporomycetes</taxon>
        <taxon>Peronosporales</taxon>
        <taxon>Peronosporaceae</taxon>
        <taxon>Phytophthora</taxon>
    </lineage>
</organism>
<reference evidence="2 3" key="1">
    <citation type="submission" date="2018-09" db="EMBL/GenBank/DDBJ databases">
        <title>Genomic investigation of the strawberry pathogen Phytophthora fragariae indicates pathogenicity is determined by transcriptional variation in three key races.</title>
        <authorList>
            <person name="Adams T.M."/>
            <person name="Armitage A.D."/>
            <person name="Sobczyk M.K."/>
            <person name="Bates H.J."/>
            <person name="Dunwell J.M."/>
            <person name="Nellist C.F."/>
            <person name="Harrison R.J."/>
        </authorList>
    </citation>
    <scope>NUCLEOTIDE SEQUENCE [LARGE SCALE GENOMIC DNA]</scope>
    <source>
        <strain evidence="2 3">NOV-77</strain>
    </source>
</reference>
<proteinExistence type="predicted"/>
<protein>
    <submittedName>
        <fullName evidence="2">Uncharacterized protein</fullName>
    </submittedName>
</protein>
<evidence type="ECO:0000313" key="3">
    <source>
        <dbReference type="Proteomes" id="UP000486351"/>
    </source>
</evidence>
<dbReference type="Proteomes" id="UP000486351">
    <property type="component" value="Unassembled WGS sequence"/>
</dbReference>
<feature type="region of interest" description="Disordered" evidence="1">
    <location>
        <begin position="11"/>
        <end position="39"/>
    </location>
</feature>
<comment type="caution">
    <text evidence="2">The sequence shown here is derived from an EMBL/GenBank/DDBJ whole genome shotgun (WGS) entry which is preliminary data.</text>
</comment>
<dbReference type="EMBL" id="QXFY01001695">
    <property type="protein sequence ID" value="KAE9311600.1"/>
    <property type="molecule type" value="Genomic_DNA"/>
</dbReference>
<evidence type="ECO:0000256" key="1">
    <source>
        <dbReference type="SAM" id="MobiDB-lite"/>
    </source>
</evidence>
<evidence type="ECO:0000313" key="2">
    <source>
        <dbReference type="EMBL" id="KAE9311600.1"/>
    </source>
</evidence>